<organism evidence="1 2">
    <name type="scientific">Candidatus Reidiella endopervernicosa</name>
    <dbReference type="NCBI Taxonomy" id="2738883"/>
    <lineage>
        <taxon>Bacteria</taxon>
        <taxon>Pseudomonadati</taxon>
        <taxon>Pseudomonadota</taxon>
        <taxon>Gammaproteobacteria</taxon>
        <taxon>Candidatus Reidiella</taxon>
    </lineage>
</organism>
<reference evidence="1 2" key="1">
    <citation type="submission" date="2020-05" db="EMBL/GenBank/DDBJ databases">
        <title>Horizontal transmission and recombination maintain forever young bacterial symbiont genomes.</title>
        <authorList>
            <person name="Russell S.L."/>
            <person name="Pepper-Tunick E."/>
            <person name="Svedberg J."/>
            <person name="Byrne A."/>
            <person name="Ruelas Castillo J."/>
            <person name="Vollmers C."/>
            <person name="Beinart R.A."/>
            <person name="Corbett-Detig R."/>
        </authorList>
    </citation>
    <scope>NUCLEOTIDE SEQUENCE [LARGE SCALE GENOMIC DNA]</scope>
    <source>
        <strain evidence="1">Santa_Monica_outfall</strain>
    </source>
</reference>
<gene>
    <name evidence="1" type="ORF">HUE57_18185</name>
</gene>
<proteinExistence type="predicted"/>
<evidence type="ECO:0000313" key="2">
    <source>
        <dbReference type="Proteomes" id="UP000509658"/>
    </source>
</evidence>
<dbReference type="SUPFAM" id="SSF51735">
    <property type="entry name" value="NAD(P)-binding Rossmann-fold domains"/>
    <property type="match status" value="1"/>
</dbReference>
<dbReference type="Proteomes" id="UP000509658">
    <property type="component" value="Chromosome"/>
</dbReference>
<dbReference type="AlphaFoldDB" id="A0A6N0I055"/>
<dbReference type="InterPro" id="IPR036291">
    <property type="entry name" value="NAD(P)-bd_dom_sf"/>
</dbReference>
<dbReference type="KEGG" id="rev:HUE57_18185"/>
<sequence length="61" mass="6846">MTSGASEVDLVRSGLDDTMRLAYQSMREKMLENGRVNDLRTAAYVVALEKVSRSYLDIGVY</sequence>
<protein>
    <submittedName>
        <fullName evidence="1">Uncharacterized protein</fullName>
    </submittedName>
</protein>
<keyword evidence="2" id="KW-1185">Reference proteome</keyword>
<accession>A0A6N0I055</accession>
<dbReference type="RefSeq" id="WP_174673654.1">
    <property type="nucleotide sequence ID" value="NZ_CP054491.1"/>
</dbReference>
<dbReference type="Gene3D" id="3.40.50.720">
    <property type="entry name" value="NAD(P)-binding Rossmann-like Domain"/>
    <property type="match status" value="1"/>
</dbReference>
<evidence type="ECO:0000313" key="1">
    <source>
        <dbReference type="EMBL" id="QKQ27997.1"/>
    </source>
</evidence>
<name>A0A6N0I055_9GAMM</name>
<dbReference type="EMBL" id="CP054491">
    <property type="protein sequence ID" value="QKQ27997.1"/>
    <property type="molecule type" value="Genomic_DNA"/>
</dbReference>